<evidence type="ECO:0000256" key="1">
    <source>
        <dbReference type="ARBA" id="ARBA00004141"/>
    </source>
</evidence>
<feature type="transmembrane region" description="Helical" evidence="6">
    <location>
        <begin position="42"/>
        <end position="58"/>
    </location>
</feature>
<protein>
    <recommendedName>
        <fullName evidence="6">Probable membrane transporter protein</fullName>
    </recommendedName>
</protein>
<evidence type="ECO:0000256" key="4">
    <source>
        <dbReference type="ARBA" id="ARBA00022989"/>
    </source>
</evidence>
<evidence type="ECO:0000256" key="2">
    <source>
        <dbReference type="ARBA" id="ARBA00009142"/>
    </source>
</evidence>
<keyword evidence="4 6" id="KW-1133">Transmembrane helix</keyword>
<dbReference type="GO" id="GO:0005886">
    <property type="term" value="C:plasma membrane"/>
    <property type="evidence" value="ECO:0007669"/>
    <property type="project" value="UniProtKB-SubCell"/>
</dbReference>
<evidence type="ECO:0000256" key="3">
    <source>
        <dbReference type="ARBA" id="ARBA00022692"/>
    </source>
</evidence>
<gene>
    <name evidence="7" type="ORF">MIT9_P1615</name>
</gene>
<dbReference type="InterPro" id="IPR051598">
    <property type="entry name" value="TSUP/Inactive_protease-like"/>
</dbReference>
<dbReference type="Proteomes" id="UP001321825">
    <property type="component" value="Chromosome"/>
</dbReference>
<feature type="transmembrane region" description="Helical" evidence="6">
    <location>
        <begin position="70"/>
        <end position="89"/>
    </location>
</feature>
<dbReference type="KEGG" id="mcau:MIT9_P1615"/>
<feature type="transmembrane region" description="Helical" evidence="6">
    <location>
        <begin position="134"/>
        <end position="159"/>
    </location>
</feature>
<comment type="similarity">
    <text evidence="2 6">Belongs to the 4-toluene sulfonate uptake permease (TSUP) (TC 2.A.102) family.</text>
</comment>
<feature type="transmembrane region" description="Helical" evidence="6">
    <location>
        <begin position="229"/>
        <end position="247"/>
    </location>
</feature>
<dbReference type="PANTHER" id="PTHR43701:SF2">
    <property type="entry name" value="MEMBRANE TRANSPORTER PROTEIN YJNA-RELATED"/>
    <property type="match status" value="1"/>
</dbReference>
<evidence type="ECO:0000256" key="5">
    <source>
        <dbReference type="ARBA" id="ARBA00023136"/>
    </source>
</evidence>
<feature type="transmembrane region" description="Helical" evidence="6">
    <location>
        <begin position="95"/>
        <end position="113"/>
    </location>
</feature>
<organism evidence="7 8">
    <name type="scientific">Methylomarinovum caldicuralii</name>
    <dbReference type="NCBI Taxonomy" id="438856"/>
    <lineage>
        <taxon>Bacteria</taxon>
        <taxon>Pseudomonadati</taxon>
        <taxon>Pseudomonadota</taxon>
        <taxon>Gammaproteobacteria</taxon>
        <taxon>Methylococcales</taxon>
        <taxon>Methylothermaceae</taxon>
        <taxon>Methylomarinovum</taxon>
    </lineage>
</organism>
<dbReference type="EMBL" id="AP024714">
    <property type="protein sequence ID" value="BCX82033.1"/>
    <property type="molecule type" value="Genomic_DNA"/>
</dbReference>
<feature type="transmembrane region" description="Helical" evidence="6">
    <location>
        <begin position="203"/>
        <end position="223"/>
    </location>
</feature>
<dbReference type="AlphaFoldDB" id="A0AAU9C312"/>
<keyword evidence="5 6" id="KW-0472">Membrane</keyword>
<evidence type="ECO:0000256" key="6">
    <source>
        <dbReference type="RuleBase" id="RU363041"/>
    </source>
</evidence>
<dbReference type="InterPro" id="IPR002781">
    <property type="entry name" value="TM_pro_TauE-like"/>
</dbReference>
<dbReference type="RefSeq" id="WP_317704444.1">
    <property type="nucleotide sequence ID" value="NZ_AP024714.1"/>
</dbReference>
<dbReference type="Pfam" id="PF01925">
    <property type="entry name" value="TauE"/>
    <property type="match status" value="1"/>
</dbReference>
<reference evidence="8" key="1">
    <citation type="journal article" date="2024" name="Int. J. Syst. Evol. Microbiol.">
        <title>Methylomarinovum tepidoasis sp. nov., a moderately thermophilic methanotroph of the family Methylothermaceae isolated from a deep-sea hydrothermal field.</title>
        <authorList>
            <person name="Hirayama H."/>
            <person name="Takaki Y."/>
            <person name="Abe M."/>
            <person name="Miyazaki M."/>
            <person name="Uematsu K."/>
            <person name="Matsui Y."/>
            <person name="Takai K."/>
        </authorList>
    </citation>
    <scope>NUCLEOTIDE SEQUENCE [LARGE SCALE GENOMIC DNA]</scope>
    <source>
        <strain evidence="8">IT-9</strain>
    </source>
</reference>
<keyword evidence="3 6" id="KW-0812">Transmembrane</keyword>
<sequence>MTLAILLSLLIGITLGLLGGGGSILTVPILVYALHVEAKEAIATSLLVVGVTSFVAMLQHARRGSVSWRVGLVFGLAGMAGAYLGGWMARFIPSPLLLLFFALIMFATAWAMLRNGHKAEQPRNPGDCLDCIPLGEVIVHGLVVGAVTGLVGAGGGFLVVPALTLLGGLPMHLAIGTSLLVIAMKSAAGFLGYLTHVSVDYKLASVVAGSAVAGSFLGSWLAHRIHARHLRKGFAWFVIAMACYILYRERLKILPSLLDLWAHLQVLAAPLFS</sequence>
<evidence type="ECO:0000313" key="8">
    <source>
        <dbReference type="Proteomes" id="UP001321825"/>
    </source>
</evidence>
<dbReference type="PANTHER" id="PTHR43701">
    <property type="entry name" value="MEMBRANE TRANSPORTER PROTEIN MJ0441-RELATED"/>
    <property type="match status" value="1"/>
</dbReference>
<feature type="transmembrane region" description="Helical" evidence="6">
    <location>
        <begin position="171"/>
        <end position="191"/>
    </location>
</feature>
<keyword evidence="6" id="KW-1003">Cell membrane</keyword>
<accession>A0AAU9C312</accession>
<name>A0AAU9C312_9GAMM</name>
<keyword evidence="8" id="KW-1185">Reference proteome</keyword>
<evidence type="ECO:0000313" key="7">
    <source>
        <dbReference type="EMBL" id="BCX82033.1"/>
    </source>
</evidence>
<proteinExistence type="inferred from homology"/>
<comment type="subcellular location">
    <subcellularLocation>
        <location evidence="6">Cell membrane</location>
        <topology evidence="6">Multi-pass membrane protein</topology>
    </subcellularLocation>
    <subcellularLocation>
        <location evidence="1">Membrane</location>
        <topology evidence="1">Multi-pass membrane protein</topology>
    </subcellularLocation>
</comment>